<name>L7CCP7_RHOBT</name>
<gene>
    <name evidence="1" type="ORF">RBSWK_04114</name>
</gene>
<protein>
    <submittedName>
        <fullName evidence="1">Uncharacterized protein</fullName>
    </submittedName>
</protein>
<dbReference type="AlphaFoldDB" id="L7CCP7"/>
<accession>L7CCP7</accession>
<dbReference type="Proteomes" id="UP000010959">
    <property type="component" value="Unassembled WGS sequence"/>
</dbReference>
<dbReference type="EMBL" id="AMWG01000117">
    <property type="protein sequence ID" value="ELP31959.1"/>
    <property type="molecule type" value="Genomic_DNA"/>
</dbReference>
<evidence type="ECO:0000313" key="1">
    <source>
        <dbReference type="EMBL" id="ELP31959.1"/>
    </source>
</evidence>
<dbReference type="PATRIC" id="fig|993516.3.peg.4401"/>
<proteinExistence type="predicted"/>
<reference evidence="1 2" key="1">
    <citation type="journal article" date="2013" name="Mar. Genomics">
        <title>Expression of sulfatases in Rhodopirellula baltica and the diversity of sulfatases in the genus Rhodopirellula.</title>
        <authorList>
            <person name="Wegner C.E."/>
            <person name="Richter-Heitmann T."/>
            <person name="Klindworth A."/>
            <person name="Klockow C."/>
            <person name="Richter M."/>
            <person name="Achstetter T."/>
            <person name="Glockner F.O."/>
            <person name="Harder J."/>
        </authorList>
    </citation>
    <scope>NUCLEOTIDE SEQUENCE [LARGE SCALE GENOMIC DNA]</scope>
    <source>
        <strain evidence="1 2">SWK14</strain>
    </source>
</reference>
<organism evidence="1 2">
    <name type="scientific">Rhodopirellula baltica SWK14</name>
    <dbReference type="NCBI Taxonomy" id="993516"/>
    <lineage>
        <taxon>Bacteria</taxon>
        <taxon>Pseudomonadati</taxon>
        <taxon>Planctomycetota</taxon>
        <taxon>Planctomycetia</taxon>
        <taxon>Pirellulales</taxon>
        <taxon>Pirellulaceae</taxon>
        <taxon>Rhodopirellula</taxon>
    </lineage>
</organism>
<comment type="caution">
    <text evidence="1">The sequence shown here is derived from an EMBL/GenBank/DDBJ whole genome shotgun (WGS) entry which is preliminary data.</text>
</comment>
<evidence type="ECO:0000313" key="2">
    <source>
        <dbReference type="Proteomes" id="UP000010959"/>
    </source>
</evidence>
<sequence length="73" mass="8031">MNHGAGEGEKDSCRCETQTHIKHPEDNGDIRLNRKNQGEPTVRFAWVPEPALAANFDIVLSARSAGIIFNQNG</sequence>